<reference evidence="2 3" key="1">
    <citation type="submission" date="2018-03" db="EMBL/GenBank/DDBJ databases">
        <title>Alkalicoccus saliphilus sp. nov., isolated from a mineral pool.</title>
        <authorList>
            <person name="Zhao B."/>
        </authorList>
    </citation>
    <scope>NUCLEOTIDE SEQUENCE [LARGE SCALE GENOMIC DNA]</scope>
    <source>
        <strain evidence="2 3">6AG</strain>
    </source>
</reference>
<evidence type="ECO:0000313" key="2">
    <source>
        <dbReference type="EMBL" id="PTL39445.1"/>
    </source>
</evidence>
<dbReference type="AlphaFoldDB" id="A0A2T4U7U4"/>
<accession>A0A2T4U7U4</accession>
<name>A0A2T4U7U4_9BACI</name>
<dbReference type="Proteomes" id="UP000240509">
    <property type="component" value="Unassembled WGS sequence"/>
</dbReference>
<protein>
    <submittedName>
        <fullName evidence="2">Uncharacterized protein</fullName>
    </submittedName>
</protein>
<organism evidence="2 3">
    <name type="scientific">Alkalicoccus saliphilus</name>
    <dbReference type="NCBI Taxonomy" id="200989"/>
    <lineage>
        <taxon>Bacteria</taxon>
        <taxon>Bacillati</taxon>
        <taxon>Bacillota</taxon>
        <taxon>Bacilli</taxon>
        <taxon>Bacillales</taxon>
        <taxon>Bacillaceae</taxon>
        <taxon>Alkalicoccus</taxon>
    </lineage>
</organism>
<evidence type="ECO:0000313" key="3">
    <source>
        <dbReference type="Proteomes" id="UP000240509"/>
    </source>
</evidence>
<proteinExistence type="predicted"/>
<evidence type="ECO:0000256" key="1">
    <source>
        <dbReference type="SAM" id="Phobius"/>
    </source>
</evidence>
<feature type="transmembrane region" description="Helical" evidence="1">
    <location>
        <begin position="35"/>
        <end position="55"/>
    </location>
</feature>
<keyword evidence="1" id="KW-0812">Transmembrane</keyword>
<dbReference type="EMBL" id="PZJJ01000007">
    <property type="protein sequence ID" value="PTL39445.1"/>
    <property type="molecule type" value="Genomic_DNA"/>
</dbReference>
<keyword evidence="3" id="KW-1185">Reference proteome</keyword>
<keyword evidence="1" id="KW-1133">Transmembrane helix</keyword>
<sequence>MTFLINPNIGHCSLISYFPYLLTVYFQLHKRKNGAFLPLRLLSWFSAFYGPVYFISLQKSLQGEPASHLLLIIRQLSGVEKVRRFQTETGRQPAGLNSCFFLLIISVSIGVNEFIPEKRQR</sequence>
<keyword evidence="1" id="KW-0472">Membrane</keyword>
<feature type="transmembrane region" description="Helical" evidence="1">
    <location>
        <begin position="94"/>
        <end position="115"/>
    </location>
</feature>
<gene>
    <name evidence="2" type="ORF">C6Y45_06345</name>
</gene>
<comment type="caution">
    <text evidence="2">The sequence shown here is derived from an EMBL/GenBank/DDBJ whole genome shotgun (WGS) entry which is preliminary data.</text>
</comment>